<dbReference type="PANTHER" id="PTHR33164">
    <property type="entry name" value="TRANSCRIPTIONAL REGULATOR, MARR FAMILY"/>
    <property type="match status" value="1"/>
</dbReference>
<dbReference type="PROSITE" id="PS50995">
    <property type="entry name" value="HTH_MARR_2"/>
    <property type="match status" value="1"/>
</dbReference>
<keyword evidence="6" id="KW-1185">Reference proteome</keyword>
<comment type="caution">
    <text evidence="5">The sequence shown here is derived from an EMBL/GenBank/DDBJ whole genome shotgun (WGS) entry which is preliminary data.</text>
</comment>
<evidence type="ECO:0000256" key="2">
    <source>
        <dbReference type="ARBA" id="ARBA00023125"/>
    </source>
</evidence>
<dbReference type="Pfam" id="PF12802">
    <property type="entry name" value="MarR_2"/>
    <property type="match status" value="1"/>
</dbReference>
<keyword evidence="2" id="KW-0238">DNA-binding</keyword>
<dbReference type="PANTHER" id="PTHR33164:SF64">
    <property type="entry name" value="TRANSCRIPTIONAL REGULATOR SLYA"/>
    <property type="match status" value="1"/>
</dbReference>
<protein>
    <submittedName>
        <fullName evidence="5">MarR family transcriptional regulator for hemolysin</fullName>
    </submittedName>
</protein>
<evidence type="ECO:0000256" key="3">
    <source>
        <dbReference type="ARBA" id="ARBA00023163"/>
    </source>
</evidence>
<dbReference type="PRINTS" id="PR00598">
    <property type="entry name" value="HTHMARR"/>
</dbReference>
<dbReference type="Gene3D" id="1.10.10.10">
    <property type="entry name" value="Winged helix-like DNA-binding domain superfamily/Winged helix DNA-binding domain"/>
    <property type="match status" value="1"/>
</dbReference>
<name>A0ABV2PUU7_9GAMM</name>
<sequence length="156" mass="16752">MMDDKTTWNETLTWILMPVGRLWCRAVGKAFESLGVSLSAGAPILAVAEIGDGVRQNVVADAIGVDNAALVRSLDKLEAVGLLERRADPVDRRARTLHLTREGRALAKKLNAALATFRQQVLAQISEKDGAAAVRVLRAIELASLQSLGEAVDPND</sequence>
<dbReference type="InterPro" id="IPR023187">
    <property type="entry name" value="Tscrpt_reg_MarR-type_CS"/>
</dbReference>
<dbReference type="InterPro" id="IPR000835">
    <property type="entry name" value="HTH_MarR-typ"/>
</dbReference>
<feature type="domain" description="HTH marR-type" evidence="4">
    <location>
        <begin position="9"/>
        <end position="142"/>
    </location>
</feature>
<dbReference type="Proteomes" id="UP001549251">
    <property type="component" value="Unassembled WGS sequence"/>
</dbReference>
<evidence type="ECO:0000256" key="1">
    <source>
        <dbReference type="ARBA" id="ARBA00023015"/>
    </source>
</evidence>
<keyword evidence="1" id="KW-0805">Transcription regulation</keyword>
<evidence type="ECO:0000259" key="4">
    <source>
        <dbReference type="PROSITE" id="PS50995"/>
    </source>
</evidence>
<organism evidence="5 6">
    <name type="scientific">Rhodanobacter soli</name>
    <dbReference type="NCBI Taxonomy" id="590609"/>
    <lineage>
        <taxon>Bacteria</taxon>
        <taxon>Pseudomonadati</taxon>
        <taxon>Pseudomonadota</taxon>
        <taxon>Gammaproteobacteria</taxon>
        <taxon>Lysobacterales</taxon>
        <taxon>Rhodanobacteraceae</taxon>
        <taxon>Rhodanobacter</taxon>
    </lineage>
</organism>
<dbReference type="SUPFAM" id="SSF46785">
    <property type="entry name" value="Winged helix' DNA-binding domain"/>
    <property type="match status" value="1"/>
</dbReference>
<evidence type="ECO:0000313" key="6">
    <source>
        <dbReference type="Proteomes" id="UP001549251"/>
    </source>
</evidence>
<keyword evidence="3" id="KW-0804">Transcription</keyword>
<gene>
    <name evidence="5" type="ORF">ABIE04_001122</name>
</gene>
<dbReference type="EMBL" id="JBEPSD010000001">
    <property type="protein sequence ID" value="MET4568795.1"/>
    <property type="molecule type" value="Genomic_DNA"/>
</dbReference>
<proteinExistence type="predicted"/>
<dbReference type="SMART" id="SM00347">
    <property type="entry name" value="HTH_MARR"/>
    <property type="match status" value="1"/>
</dbReference>
<reference evidence="5 6" key="1">
    <citation type="submission" date="2024-06" db="EMBL/GenBank/DDBJ databases">
        <title>Sorghum-associated microbial communities from plants grown in Nebraska, USA.</title>
        <authorList>
            <person name="Schachtman D."/>
        </authorList>
    </citation>
    <scope>NUCLEOTIDE SEQUENCE [LARGE SCALE GENOMIC DNA]</scope>
    <source>
        <strain evidence="5 6">1757</strain>
    </source>
</reference>
<dbReference type="PROSITE" id="PS01117">
    <property type="entry name" value="HTH_MARR_1"/>
    <property type="match status" value="1"/>
</dbReference>
<dbReference type="InterPro" id="IPR036388">
    <property type="entry name" value="WH-like_DNA-bd_sf"/>
</dbReference>
<dbReference type="InterPro" id="IPR036390">
    <property type="entry name" value="WH_DNA-bd_sf"/>
</dbReference>
<dbReference type="InterPro" id="IPR039422">
    <property type="entry name" value="MarR/SlyA-like"/>
</dbReference>
<accession>A0ABV2PUU7</accession>
<evidence type="ECO:0000313" key="5">
    <source>
        <dbReference type="EMBL" id="MET4568795.1"/>
    </source>
</evidence>